<dbReference type="EC" id="2.1.1.33" evidence="7"/>
<evidence type="ECO:0000256" key="3">
    <source>
        <dbReference type="ARBA" id="ARBA00022603"/>
    </source>
</evidence>
<comment type="similarity">
    <text evidence="7">Belongs to the class I-like SAM-binding methyltransferase superfamily. TrmB family.</text>
</comment>
<protein>
    <recommendedName>
        <fullName evidence="7">tRNA (guanine-N(7)-)-methyltransferase</fullName>
        <ecNumber evidence="7">2.1.1.33</ecNumber>
    </recommendedName>
    <alternativeName>
        <fullName evidence="7">tRNA (guanine(46)-N(7))-methyltransferase</fullName>
    </alternativeName>
    <alternativeName>
        <fullName evidence="7">tRNA(m7G46)-methyltransferase</fullName>
    </alternativeName>
</protein>
<gene>
    <name evidence="7 8" type="primary">trmB</name>
    <name evidence="8" type="ORF">GCM10009821_14010</name>
</gene>
<dbReference type="EMBL" id="BAAAPY010000004">
    <property type="protein sequence ID" value="GAA2076038.1"/>
    <property type="molecule type" value="Genomic_DNA"/>
</dbReference>
<dbReference type="InterPro" id="IPR029063">
    <property type="entry name" value="SAM-dependent_MTases_sf"/>
</dbReference>
<dbReference type="Pfam" id="PF02390">
    <property type="entry name" value="Methyltransf_4"/>
    <property type="match status" value="1"/>
</dbReference>
<evidence type="ECO:0000256" key="5">
    <source>
        <dbReference type="ARBA" id="ARBA00022691"/>
    </source>
</evidence>
<feature type="binding site" evidence="7">
    <location>
        <position position="133"/>
    </location>
    <ligand>
        <name>S-adenosyl-L-methionine</name>
        <dbReference type="ChEBI" id="CHEBI:59789"/>
    </ligand>
</feature>
<keyword evidence="6 7" id="KW-0819">tRNA processing</keyword>
<dbReference type="PROSITE" id="PS51625">
    <property type="entry name" value="SAM_MT_TRMB"/>
    <property type="match status" value="1"/>
</dbReference>
<dbReference type="RefSeq" id="WP_344326308.1">
    <property type="nucleotide sequence ID" value="NZ_BAAAPY010000004.1"/>
</dbReference>
<feature type="binding site" evidence="7">
    <location>
        <position position="160"/>
    </location>
    <ligand>
        <name>substrate</name>
    </ligand>
</feature>
<evidence type="ECO:0000256" key="2">
    <source>
        <dbReference type="ARBA" id="ARBA00003015"/>
    </source>
</evidence>
<evidence type="ECO:0000313" key="9">
    <source>
        <dbReference type="Proteomes" id="UP001501480"/>
    </source>
</evidence>
<dbReference type="InterPro" id="IPR055361">
    <property type="entry name" value="tRNA_methyltr_TrmB_bact"/>
</dbReference>
<evidence type="ECO:0000256" key="1">
    <source>
        <dbReference type="ARBA" id="ARBA00000142"/>
    </source>
</evidence>
<evidence type="ECO:0000313" key="8">
    <source>
        <dbReference type="EMBL" id="GAA2076038.1"/>
    </source>
</evidence>
<evidence type="ECO:0000256" key="4">
    <source>
        <dbReference type="ARBA" id="ARBA00022679"/>
    </source>
</evidence>
<feature type="binding site" evidence="7">
    <location>
        <begin position="224"/>
        <end position="227"/>
    </location>
    <ligand>
        <name>substrate</name>
    </ligand>
</feature>
<dbReference type="PANTHER" id="PTHR23417:SF14">
    <property type="entry name" value="PENTACOTRIPEPTIDE-REPEAT REGION OF PRORP DOMAIN-CONTAINING PROTEIN"/>
    <property type="match status" value="1"/>
</dbReference>
<accession>A0ABN2W140</accession>
<comment type="caution">
    <text evidence="7">Lacks conserved residue(s) required for the propagation of feature annotation.</text>
</comment>
<feature type="binding site" evidence="7">
    <location>
        <position position="192"/>
    </location>
    <ligand>
        <name>substrate</name>
    </ligand>
</feature>
<comment type="catalytic activity">
    <reaction evidence="1 7">
        <text>guanosine(46) in tRNA + S-adenosyl-L-methionine = N(7)-methylguanosine(46) in tRNA + S-adenosyl-L-homocysteine</text>
        <dbReference type="Rhea" id="RHEA:42708"/>
        <dbReference type="Rhea" id="RHEA-COMP:10188"/>
        <dbReference type="Rhea" id="RHEA-COMP:10189"/>
        <dbReference type="ChEBI" id="CHEBI:57856"/>
        <dbReference type="ChEBI" id="CHEBI:59789"/>
        <dbReference type="ChEBI" id="CHEBI:74269"/>
        <dbReference type="ChEBI" id="CHEBI:74480"/>
        <dbReference type="EC" id="2.1.1.33"/>
    </reaction>
</comment>
<feature type="binding site" evidence="7">
    <location>
        <position position="106"/>
    </location>
    <ligand>
        <name>S-adenosyl-L-methionine</name>
        <dbReference type="ChEBI" id="CHEBI:59789"/>
    </ligand>
</feature>
<keyword evidence="4 7" id="KW-0808">Transferase</keyword>
<evidence type="ECO:0000256" key="7">
    <source>
        <dbReference type="HAMAP-Rule" id="MF_01057"/>
    </source>
</evidence>
<name>A0ABN2W140_9ACTN</name>
<organism evidence="8 9">
    <name type="scientific">Aeromicrobium halocynthiae</name>
    <dbReference type="NCBI Taxonomy" id="560557"/>
    <lineage>
        <taxon>Bacteria</taxon>
        <taxon>Bacillati</taxon>
        <taxon>Actinomycetota</taxon>
        <taxon>Actinomycetes</taxon>
        <taxon>Propionibacteriales</taxon>
        <taxon>Nocardioidaceae</taxon>
        <taxon>Aeromicrobium</taxon>
    </lineage>
</organism>
<dbReference type="PANTHER" id="PTHR23417">
    <property type="entry name" value="3-DEOXY-D-MANNO-OCTULOSONIC-ACID TRANSFERASE/TRNA GUANINE-N 7 - -METHYLTRANSFERASE"/>
    <property type="match status" value="1"/>
</dbReference>
<keyword evidence="5 7" id="KW-0949">S-adenosyl-L-methionine</keyword>
<proteinExistence type="inferred from homology"/>
<reference evidence="8 9" key="1">
    <citation type="journal article" date="2019" name="Int. J. Syst. Evol. Microbiol.">
        <title>The Global Catalogue of Microorganisms (GCM) 10K type strain sequencing project: providing services to taxonomists for standard genome sequencing and annotation.</title>
        <authorList>
            <consortium name="The Broad Institute Genomics Platform"/>
            <consortium name="The Broad Institute Genome Sequencing Center for Infectious Disease"/>
            <person name="Wu L."/>
            <person name="Ma J."/>
        </authorList>
    </citation>
    <scope>NUCLEOTIDE SEQUENCE [LARGE SCALE GENOMIC DNA]</scope>
    <source>
        <strain evidence="8 9">JCM 15749</strain>
    </source>
</reference>
<feature type="binding site" evidence="7">
    <location>
        <position position="81"/>
    </location>
    <ligand>
        <name>S-adenosyl-L-methionine</name>
        <dbReference type="ChEBI" id="CHEBI:59789"/>
    </ligand>
</feature>
<comment type="caution">
    <text evidence="8">The sequence shown here is derived from an EMBL/GenBank/DDBJ whole genome shotgun (WGS) entry which is preliminary data.</text>
</comment>
<dbReference type="NCBIfam" id="TIGR00091">
    <property type="entry name" value="tRNA (guanosine(46)-N7)-methyltransferase TrmB"/>
    <property type="match status" value="1"/>
</dbReference>
<comment type="function">
    <text evidence="2 7">Catalyzes the formation of N(7)-methylguanine at position 46 (m7G46) in tRNA.</text>
</comment>
<comment type="pathway">
    <text evidence="7">tRNA modification; N(7)-methylguanine-tRNA biosynthesis.</text>
</comment>
<dbReference type="HAMAP" id="MF_01057">
    <property type="entry name" value="tRNA_methyltr_TrmB"/>
    <property type="match status" value="1"/>
</dbReference>
<feature type="binding site" evidence="7">
    <location>
        <position position="156"/>
    </location>
    <ligand>
        <name>S-adenosyl-L-methionine</name>
        <dbReference type="ChEBI" id="CHEBI:59789"/>
    </ligand>
</feature>
<keyword evidence="9" id="KW-1185">Reference proteome</keyword>
<keyword evidence="3 7" id="KW-0489">Methyltransferase</keyword>
<dbReference type="Gene3D" id="3.40.50.150">
    <property type="entry name" value="Vaccinia Virus protein VP39"/>
    <property type="match status" value="1"/>
</dbReference>
<sequence length="246" mass="27605">MTDSRRSTSPDDELAPGHRRELVSFTRRGGRLKERQQRVWDEIGDRFVLEVPRAGASTSVDPDARLDVPATFGRTAPLVVEIGSGHGDTVCAAAAACPDVDFLAFEVWVPGIAQTLLTIRREGLTNVRLAEVNAPEALATWLPEHSLTELHTWFPDPWHKTRHHKRRLVTVDFTHLVARALEPSGVWRLATDWADYADQMEQVIVESPVLEGGRCERYEHRPVTRFETKGLAKGRTIHDLRAVPVS</sequence>
<dbReference type="SUPFAM" id="SSF53335">
    <property type="entry name" value="S-adenosyl-L-methionine-dependent methyltransferases"/>
    <property type="match status" value="1"/>
</dbReference>
<dbReference type="InterPro" id="IPR003358">
    <property type="entry name" value="tRNA_(Gua-N-7)_MeTrfase_Trmb"/>
</dbReference>
<evidence type="ECO:0000256" key="6">
    <source>
        <dbReference type="ARBA" id="ARBA00022694"/>
    </source>
</evidence>
<dbReference type="Proteomes" id="UP001501480">
    <property type="component" value="Unassembled WGS sequence"/>
</dbReference>